<proteinExistence type="predicted"/>
<name>A0ABT7J0E9_9ACTN</name>
<evidence type="ECO:0000313" key="3">
    <source>
        <dbReference type="EMBL" id="MDL2078330.1"/>
    </source>
</evidence>
<dbReference type="CDD" id="cd02440">
    <property type="entry name" value="AdoMet_MTases"/>
    <property type="match status" value="1"/>
</dbReference>
<dbReference type="EMBL" id="JASJUS010000015">
    <property type="protein sequence ID" value="MDL2078330.1"/>
    <property type="molecule type" value="Genomic_DNA"/>
</dbReference>
<comment type="caution">
    <text evidence="3">The sequence shown here is derived from an EMBL/GenBank/DDBJ whole genome shotgun (WGS) entry which is preliminary data.</text>
</comment>
<feature type="domain" description="DNA methylase adenine-specific" evidence="2">
    <location>
        <begin position="138"/>
        <end position="360"/>
    </location>
</feature>
<gene>
    <name evidence="3" type="ORF">QNN03_18005</name>
</gene>
<dbReference type="Gene3D" id="1.10.10.10">
    <property type="entry name" value="Winged helix-like DNA-binding domain superfamily/Winged helix DNA-binding domain"/>
    <property type="match status" value="1"/>
</dbReference>
<evidence type="ECO:0000256" key="1">
    <source>
        <dbReference type="SAM" id="MobiDB-lite"/>
    </source>
</evidence>
<sequence length="560" mass="60551">MTDAAASSVGPLVTGAEIARMAGVTRAAVSNWRRRYDDFPAPAGGAANSPLYALAEVQEWLDKQRKGQEVSPEVELWQAMRAVYREQMIAGLARVAALLCGQDEDDVPEDVAQRVQALARTESSTDLVNGLTARFMDSARRAGSDQVTPERVVRALCHFAPELSADATVFDPACGIGVLLLSVASEAGTRCVGQELDSDSARFAQLRADLLGRSDVQIVEGDSLRADQWPDLKADLVVCDPPAGVTEWGRDELLLDARWDLGTPSKAESELAWLQHAYAHTVPGGQVLMVMPASVAYRKAGRRIRAELVRRGIVRQVVALPPGTATSHALPVHLWCLKRPENTGAADPQHTVRMVDLTDNSPDGDLEPRPDQVADVPLMQLLDDTVDLTPGTHLRSRRRDYPGEYAALREELEHEIRRLAAMLPGLTEGGGPDSLDGAATSVAELARAGLVAYEGQQPVSVSEQLDTDYLQGFLRSSLNVRRSTSASGTYRFDVKGARIPRMSVDDQRRYGSAFRALTEFEAGVRRVDELSRRLAEVAREGLASGALAPNGGAKAGRPVD</sequence>
<dbReference type="Gene3D" id="3.40.50.150">
    <property type="entry name" value="Vaccinia Virus protein VP39"/>
    <property type="match status" value="1"/>
</dbReference>
<dbReference type="InterPro" id="IPR052916">
    <property type="entry name" value="Type-I_RE_MTase_Subunit"/>
</dbReference>
<dbReference type="PANTHER" id="PTHR42998:SF1">
    <property type="entry name" value="TYPE I RESTRICTION ENZYME HINDI METHYLASE SUBUNIT"/>
    <property type="match status" value="1"/>
</dbReference>
<dbReference type="GO" id="GO:0032259">
    <property type="term" value="P:methylation"/>
    <property type="evidence" value="ECO:0007669"/>
    <property type="project" value="UniProtKB-KW"/>
</dbReference>
<dbReference type="InterPro" id="IPR003356">
    <property type="entry name" value="DNA_methylase_A-5"/>
</dbReference>
<dbReference type="SUPFAM" id="SSF53335">
    <property type="entry name" value="S-adenosyl-L-methionine-dependent methyltransferases"/>
    <property type="match status" value="1"/>
</dbReference>
<dbReference type="PRINTS" id="PR00507">
    <property type="entry name" value="N12N6MTFRASE"/>
</dbReference>
<keyword evidence="3" id="KW-0808">Transferase</keyword>
<organism evidence="3 4">
    <name type="scientific">Streptomyces fuscus</name>
    <dbReference type="NCBI Taxonomy" id="3048495"/>
    <lineage>
        <taxon>Bacteria</taxon>
        <taxon>Bacillati</taxon>
        <taxon>Actinomycetota</taxon>
        <taxon>Actinomycetes</taxon>
        <taxon>Kitasatosporales</taxon>
        <taxon>Streptomycetaceae</taxon>
        <taxon>Streptomyces</taxon>
    </lineage>
</organism>
<feature type="region of interest" description="Disordered" evidence="1">
    <location>
        <begin position="343"/>
        <end position="368"/>
    </location>
</feature>
<dbReference type="Proteomes" id="UP001241926">
    <property type="component" value="Unassembled WGS sequence"/>
</dbReference>
<keyword evidence="3" id="KW-0489">Methyltransferase</keyword>
<dbReference type="InterPro" id="IPR036388">
    <property type="entry name" value="WH-like_DNA-bd_sf"/>
</dbReference>
<protein>
    <submittedName>
        <fullName evidence="3">N-6 DNA methylase</fullName>
    </submittedName>
</protein>
<dbReference type="PANTHER" id="PTHR42998">
    <property type="entry name" value="TYPE I RESTRICTION ENZYME HINDVIIP M PROTEIN-RELATED"/>
    <property type="match status" value="1"/>
</dbReference>
<dbReference type="Pfam" id="PF02384">
    <property type="entry name" value="N6_Mtase"/>
    <property type="match status" value="1"/>
</dbReference>
<reference evidence="3 4" key="1">
    <citation type="submission" date="2023-05" db="EMBL/GenBank/DDBJ databases">
        <title>Streptomyces fuscus sp. nov., a brown-black pigment producing actinomyces isolated from dry sand of Sea duck farm.</title>
        <authorList>
            <person name="Xie J."/>
            <person name="Shen N."/>
        </authorList>
    </citation>
    <scope>NUCLEOTIDE SEQUENCE [LARGE SCALE GENOMIC DNA]</scope>
    <source>
        <strain evidence="3 4">GXMU-J15</strain>
    </source>
</reference>
<evidence type="ECO:0000313" key="4">
    <source>
        <dbReference type="Proteomes" id="UP001241926"/>
    </source>
</evidence>
<keyword evidence="4" id="KW-1185">Reference proteome</keyword>
<dbReference type="GO" id="GO:0008168">
    <property type="term" value="F:methyltransferase activity"/>
    <property type="evidence" value="ECO:0007669"/>
    <property type="project" value="UniProtKB-KW"/>
</dbReference>
<accession>A0ABT7J0E9</accession>
<dbReference type="RefSeq" id="WP_176711975.1">
    <property type="nucleotide sequence ID" value="NZ_JASJUS010000015.1"/>
</dbReference>
<dbReference type="InterPro" id="IPR029063">
    <property type="entry name" value="SAM-dependent_MTases_sf"/>
</dbReference>
<evidence type="ECO:0000259" key="2">
    <source>
        <dbReference type="Pfam" id="PF02384"/>
    </source>
</evidence>